<dbReference type="UniPathway" id="UPA00557">
    <property type="reaction ID" value="UER00612"/>
</dbReference>
<dbReference type="GO" id="GO:0005886">
    <property type="term" value="C:plasma membrane"/>
    <property type="evidence" value="ECO:0007669"/>
    <property type="project" value="TreeGrafter"/>
</dbReference>
<evidence type="ECO:0000256" key="9">
    <source>
        <dbReference type="ARBA" id="ARBA00048427"/>
    </source>
</evidence>
<comment type="similarity">
    <text evidence="3">Belongs to the GPAT/DAPAT family.</text>
</comment>
<dbReference type="InterPro" id="IPR002123">
    <property type="entry name" value="Plipid/glycerol_acylTrfase"/>
</dbReference>
<evidence type="ECO:0000313" key="11">
    <source>
        <dbReference type="EMBL" id="HGZ11872.1"/>
    </source>
</evidence>
<name>A0A7C5AMR2_9BACT</name>
<dbReference type="GO" id="GO:0016024">
    <property type="term" value="P:CDP-diacylglycerol biosynthetic process"/>
    <property type="evidence" value="ECO:0007669"/>
    <property type="project" value="UniProtKB-UniPathway"/>
</dbReference>
<proteinExistence type="inferred from homology"/>
<dbReference type="PANTHER" id="PTHR12563:SF17">
    <property type="entry name" value="DIHYDROXYACETONE PHOSPHATE ACYLTRANSFERASE"/>
    <property type="match status" value="1"/>
</dbReference>
<evidence type="ECO:0000259" key="10">
    <source>
        <dbReference type="SMART" id="SM00563"/>
    </source>
</evidence>
<evidence type="ECO:0000256" key="2">
    <source>
        <dbReference type="ARBA" id="ARBA00004765"/>
    </source>
</evidence>
<evidence type="ECO:0000256" key="4">
    <source>
        <dbReference type="ARBA" id="ARBA00013113"/>
    </source>
</evidence>
<evidence type="ECO:0000256" key="1">
    <source>
        <dbReference type="ARBA" id="ARBA00004184"/>
    </source>
</evidence>
<dbReference type="SMART" id="SM00563">
    <property type="entry name" value="PlsC"/>
    <property type="match status" value="1"/>
</dbReference>
<comment type="catalytic activity">
    <reaction evidence="9">
        <text>sn-glycerol 3-phosphate + an acyl-CoA = a 1-acyl-sn-glycero-3-phosphate + CoA</text>
        <dbReference type="Rhea" id="RHEA:15325"/>
        <dbReference type="ChEBI" id="CHEBI:57287"/>
        <dbReference type="ChEBI" id="CHEBI:57597"/>
        <dbReference type="ChEBI" id="CHEBI:57970"/>
        <dbReference type="ChEBI" id="CHEBI:58342"/>
        <dbReference type="EC" id="2.3.1.15"/>
    </reaction>
</comment>
<gene>
    <name evidence="11" type="ORF">ENW48_06600</name>
</gene>
<evidence type="ECO:0000256" key="3">
    <source>
        <dbReference type="ARBA" id="ARBA00007937"/>
    </source>
</evidence>
<comment type="caution">
    <text evidence="11">The sequence shown here is derived from an EMBL/GenBank/DDBJ whole genome shotgun (WGS) entry which is preliminary data.</text>
</comment>
<dbReference type="Pfam" id="PF01553">
    <property type="entry name" value="Acyltransferase"/>
    <property type="match status" value="1"/>
</dbReference>
<protein>
    <recommendedName>
        <fullName evidence="5">Glycerol-3-phosphate acyltransferase</fullName>
        <ecNumber evidence="4">2.3.1.15</ecNumber>
    </recommendedName>
</protein>
<dbReference type="CDD" id="cd07993">
    <property type="entry name" value="LPLAT_DHAPAT-like"/>
    <property type="match status" value="1"/>
</dbReference>
<dbReference type="PANTHER" id="PTHR12563">
    <property type="entry name" value="GLYCEROL-3-PHOSPHATE ACYLTRANSFERASE"/>
    <property type="match status" value="1"/>
</dbReference>
<accession>A0A7C5AMR2</accession>
<sequence>MTSEFQELPSPPSSPPELEKPQGWWGRILKRLNHWLGGQQFHYVGFLPSRPSFLMRFTLGPFFDKVTVKSRHQERLKELGDQGVVVYALKYRSHLDFLFFNRRYRQLGLPAPEVAFDLNLWIFQPFAHLIQIIVATLNYLTRKRSWPNPFQDGYFLQVLKEKRSALLFLVDQVGFRHRFLKPREDPLRHLLEIQEQLDFPIFLVPQLVMYSQDPPREDKGLLDLFFGDRENPGRLRKLWLCLWRAKKAVVEVGEPINLRELMPAPAAQSLMAQELRQELIRRLDQKRWLVTGPVIKSREELLELTLTDPGLTRFMEHLAQTEKKKLAKIKKNAQDYFWEIAADFNLIIVPIMHRLVEWLSRTLFDGIVFDAEGFEKVREAGQRGPLIFIPCHKSHLDYLILTNLIYQHHLHPPRIAAGKNLAFWPLGPLFRGSGAFFIRRRFLGGKLYAEVLYHYLKTLIKCGNNLEFFIEGGRSRTGKLVLPKLGLLHMILRAYFEGAAPDLIFVPTFIGYDQVLEEKAYLSELKGRKKEKESVTQLVKARKFLKGRYGRAYIQFSEPISLHDYLKCHPLPDSNGNEKIRTHSQNLAQLVVQAINRISIVTPVSLVCAGLLTYPRKGVYRRELFKIIQVLFDYLKFRQVPLADSLNHLGQAVEDTLTLCESRKLITPIEKEEGLADELGLGGYSIEESKRPLLEYYKNNIIHFFLPAAMVSLATLSGPGFDFERQQVVDDVEFLIDFFKYEFFFNGQAAEEMVDDTLTYFASREVVVSLAGGENRYTLSASGLKEMAYFANLLYNYLESYWIVFRSIKFLQKKPRSEKDFLKRINSIGQKLYKLGEVERTEALSEANYQNALKLFGEKGIITKRLPEGKGTTTFSPPADEDIKDFYGTQLARFLRR</sequence>
<dbReference type="AlphaFoldDB" id="A0A7C5AMR2"/>
<dbReference type="InterPro" id="IPR022284">
    <property type="entry name" value="GPAT/DHAPAT"/>
</dbReference>
<dbReference type="GO" id="GO:0012505">
    <property type="term" value="C:endomembrane system"/>
    <property type="evidence" value="ECO:0007669"/>
    <property type="project" value="UniProtKB-SubCell"/>
</dbReference>
<evidence type="ECO:0000256" key="6">
    <source>
        <dbReference type="ARBA" id="ARBA00022679"/>
    </source>
</evidence>
<dbReference type="InterPro" id="IPR041728">
    <property type="entry name" value="GPAT/DHAPAT_LPLAT"/>
</dbReference>
<comment type="pathway">
    <text evidence="2">Phospholipid metabolism; CDP-diacylglycerol biosynthesis; CDP-diacylglycerol from sn-glycerol 3-phosphate: step 1/3.</text>
</comment>
<dbReference type="EMBL" id="DTKJ01000044">
    <property type="protein sequence ID" value="HGZ11872.1"/>
    <property type="molecule type" value="Genomic_DNA"/>
</dbReference>
<dbReference type="EC" id="2.3.1.15" evidence="4"/>
<evidence type="ECO:0000256" key="8">
    <source>
        <dbReference type="ARBA" id="ARBA00023315"/>
    </source>
</evidence>
<feature type="domain" description="Phospholipid/glycerol acyltransferase" evidence="10">
    <location>
        <begin position="386"/>
        <end position="513"/>
    </location>
</feature>
<dbReference type="GO" id="GO:0004366">
    <property type="term" value="F:glycerol-3-phosphate O-acyltransferase activity"/>
    <property type="evidence" value="ECO:0007669"/>
    <property type="project" value="UniProtKB-EC"/>
</dbReference>
<comment type="subcellular location">
    <subcellularLocation>
        <location evidence="1">Endomembrane system</location>
        <topology evidence="1">Peripheral membrane protein</topology>
    </subcellularLocation>
</comment>
<reference evidence="11" key="1">
    <citation type="journal article" date="2020" name="mSystems">
        <title>Genome- and Community-Level Interaction Insights into Carbon Utilization and Element Cycling Functions of Hydrothermarchaeota in Hydrothermal Sediment.</title>
        <authorList>
            <person name="Zhou Z."/>
            <person name="Liu Y."/>
            <person name="Xu W."/>
            <person name="Pan J."/>
            <person name="Luo Z.H."/>
            <person name="Li M."/>
        </authorList>
    </citation>
    <scope>NUCLEOTIDE SEQUENCE [LARGE SCALE GENOMIC DNA]</scope>
    <source>
        <strain evidence="11">SpSt-853</strain>
    </source>
</reference>
<evidence type="ECO:0000256" key="5">
    <source>
        <dbReference type="ARBA" id="ARBA00013432"/>
    </source>
</evidence>
<evidence type="ECO:0000256" key="7">
    <source>
        <dbReference type="ARBA" id="ARBA00023136"/>
    </source>
</evidence>
<dbReference type="InterPro" id="IPR045520">
    <property type="entry name" value="GPAT/DHAPAT_C"/>
</dbReference>
<organism evidence="11">
    <name type="scientific">Desulfobacca acetoxidans</name>
    <dbReference type="NCBI Taxonomy" id="60893"/>
    <lineage>
        <taxon>Bacteria</taxon>
        <taxon>Pseudomonadati</taxon>
        <taxon>Thermodesulfobacteriota</taxon>
        <taxon>Desulfobaccia</taxon>
        <taxon>Desulfobaccales</taxon>
        <taxon>Desulfobaccaceae</taxon>
        <taxon>Desulfobacca</taxon>
    </lineage>
</organism>
<dbReference type="SUPFAM" id="SSF69593">
    <property type="entry name" value="Glycerol-3-phosphate (1)-acyltransferase"/>
    <property type="match status" value="1"/>
</dbReference>
<keyword evidence="8" id="KW-0012">Acyltransferase</keyword>
<dbReference type="Pfam" id="PF19277">
    <property type="entry name" value="GPAT_C"/>
    <property type="match status" value="1"/>
</dbReference>
<keyword evidence="7" id="KW-0472">Membrane</keyword>
<keyword evidence="6" id="KW-0808">Transferase</keyword>